<dbReference type="Gene3D" id="4.10.810.10">
    <property type="entry name" value="Virus Scaffolding Protein, Chain A"/>
    <property type="match status" value="1"/>
</dbReference>
<dbReference type="InterPro" id="IPR014957">
    <property type="entry name" value="IDEAL_dom"/>
</dbReference>
<proteinExistence type="predicted"/>
<dbReference type="EMBL" id="JACHHF010000001">
    <property type="protein sequence ID" value="MBB5175170.1"/>
    <property type="molecule type" value="Genomic_DNA"/>
</dbReference>
<dbReference type="SMART" id="SM00914">
    <property type="entry name" value="IDEAL"/>
    <property type="match status" value="1"/>
</dbReference>
<reference evidence="2 3" key="1">
    <citation type="submission" date="2020-08" db="EMBL/GenBank/DDBJ databases">
        <title>Genomic Encyclopedia of Type Strains, Phase IV (KMG-IV): sequencing the most valuable type-strain genomes for metagenomic binning, comparative biology and taxonomic classification.</title>
        <authorList>
            <person name="Goeker M."/>
        </authorList>
    </citation>
    <scope>NUCLEOTIDE SEQUENCE [LARGE SCALE GENOMIC DNA]</scope>
    <source>
        <strain evidence="2 3">DSM 19163</strain>
    </source>
</reference>
<feature type="domain" description="IDEAL" evidence="1">
    <location>
        <begin position="27"/>
        <end position="63"/>
    </location>
</feature>
<comment type="caution">
    <text evidence="2">The sequence shown here is derived from an EMBL/GenBank/DDBJ whole genome shotgun (WGS) entry which is preliminary data.</text>
</comment>
<dbReference type="Pfam" id="PF08858">
    <property type="entry name" value="IDEAL"/>
    <property type="match status" value="1"/>
</dbReference>
<dbReference type="Proteomes" id="UP000579136">
    <property type="component" value="Unassembled WGS sequence"/>
</dbReference>
<evidence type="ECO:0000313" key="2">
    <source>
        <dbReference type="EMBL" id="MBB5175170.1"/>
    </source>
</evidence>
<dbReference type="RefSeq" id="WP_183672607.1">
    <property type="nucleotide sequence ID" value="NZ_CBCRYX010000011.1"/>
</dbReference>
<keyword evidence="3" id="KW-1185">Reference proteome</keyword>
<gene>
    <name evidence="2" type="ORF">HNQ45_000028</name>
</gene>
<evidence type="ECO:0000313" key="3">
    <source>
        <dbReference type="Proteomes" id="UP000579136"/>
    </source>
</evidence>
<dbReference type="AlphaFoldDB" id="A0A9Q2CXG7"/>
<evidence type="ECO:0000259" key="1">
    <source>
        <dbReference type="SMART" id="SM00914"/>
    </source>
</evidence>
<sequence length="68" mass="8010">MESKSVEILAMRRAFLQASDDLSADLIIEESLRTFNEARFLEKIEESLVNKNEEMFNHYMELLNDVKN</sequence>
<accession>A0A9Q2CXG7</accession>
<protein>
    <submittedName>
        <fullName evidence="2">Uncharacterized protein YpiB (UPF0302 family)</fullName>
    </submittedName>
</protein>
<dbReference type="InterPro" id="IPR027393">
    <property type="entry name" value="Virus_scaffolding_prot_C"/>
</dbReference>
<name>A0A9Q2CXG7_9STAP</name>
<organism evidence="2 3">
    <name type="scientific">Nosocomiicoccus ampullae</name>
    <dbReference type="NCBI Taxonomy" id="489910"/>
    <lineage>
        <taxon>Bacteria</taxon>
        <taxon>Bacillati</taxon>
        <taxon>Bacillota</taxon>
        <taxon>Bacilli</taxon>
        <taxon>Bacillales</taxon>
        <taxon>Staphylococcaceae</taxon>
        <taxon>Nosocomiicoccus</taxon>
    </lineage>
</organism>